<keyword evidence="2" id="KW-1185">Reference proteome</keyword>
<evidence type="ECO:0000313" key="1">
    <source>
        <dbReference type="EMBL" id="GBP24955.1"/>
    </source>
</evidence>
<name>A0A4C1UET2_EUMVA</name>
<accession>A0A4C1UET2</accession>
<dbReference type="Proteomes" id="UP000299102">
    <property type="component" value="Unassembled WGS sequence"/>
</dbReference>
<organism evidence="1 2">
    <name type="scientific">Eumeta variegata</name>
    <name type="common">Bagworm moth</name>
    <name type="synonym">Eumeta japonica</name>
    <dbReference type="NCBI Taxonomy" id="151549"/>
    <lineage>
        <taxon>Eukaryota</taxon>
        <taxon>Metazoa</taxon>
        <taxon>Ecdysozoa</taxon>
        <taxon>Arthropoda</taxon>
        <taxon>Hexapoda</taxon>
        <taxon>Insecta</taxon>
        <taxon>Pterygota</taxon>
        <taxon>Neoptera</taxon>
        <taxon>Endopterygota</taxon>
        <taxon>Lepidoptera</taxon>
        <taxon>Glossata</taxon>
        <taxon>Ditrysia</taxon>
        <taxon>Tineoidea</taxon>
        <taxon>Psychidae</taxon>
        <taxon>Oiketicinae</taxon>
        <taxon>Eumeta</taxon>
    </lineage>
</organism>
<reference evidence="1 2" key="1">
    <citation type="journal article" date="2019" name="Commun. Biol.">
        <title>The bagworm genome reveals a unique fibroin gene that provides high tensile strength.</title>
        <authorList>
            <person name="Kono N."/>
            <person name="Nakamura H."/>
            <person name="Ohtoshi R."/>
            <person name="Tomita M."/>
            <person name="Numata K."/>
            <person name="Arakawa K."/>
        </authorList>
    </citation>
    <scope>NUCLEOTIDE SEQUENCE [LARGE SCALE GENOMIC DNA]</scope>
</reference>
<proteinExistence type="predicted"/>
<evidence type="ECO:0000313" key="2">
    <source>
        <dbReference type="Proteomes" id="UP000299102"/>
    </source>
</evidence>
<comment type="caution">
    <text evidence="1">The sequence shown here is derived from an EMBL/GenBank/DDBJ whole genome shotgun (WGS) entry which is preliminary data.</text>
</comment>
<dbReference type="AlphaFoldDB" id="A0A4C1UET2"/>
<dbReference type="EMBL" id="BGZK01000167">
    <property type="protein sequence ID" value="GBP24955.1"/>
    <property type="molecule type" value="Genomic_DNA"/>
</dbReference>
<sequence>MAEETQVKVFSKIFDAHKLIGTAFQMSGKDVQAFSFIWGFMFWTTKELLILILISTASEKFYISIEELQRASAVLYENQTDEIQFTVELSLISSQNSGQLIITAEAHFETFLKILEAFKLAATAFKTSWQYEEWLRRDSVVFHELRQDARARLVHFERGAAAAAGGARRYLLHLLQFAFL</sequence>
<protein>
    <submittedName>
        <fullName evidence="1">Uncharacterized protein</fullName>
    </submittedName>
</protein>
<gene>
    <name evidence="1" type="ORF">EVAR_12622_1</name>
</gene>